<evidence type="ECO:0000313" key="5">
    <source>
        <dbReference type="Proteomes" id="UP001195483"/>
    </source>
</evidence>
<dbReference type="Gene3D" id="2.60.120.40">
    <property type="match status" value="1"/>
</dbReference>
<organism evidence="4 5">
    <name type="scientific">Potamilus streckersoni</name>
    <dbReference type="NCBI Taxonomy" id="2493646"/>
    <lineage>
        <taxon>Eukaryota</taxon>
        <taxon>Metazoa</taxon>
        <taxon>Spiralia</taxon>
        <taxon>Lophotrochozoa</taxon>
        <taxon>Mollusca</taxon>
        <taxon>Bivalvia</taxon>
        <taxon>Autobranchia</taxon>
        <taxon>Heteroconchia</taxon>
        <taxon>Palaeoheterodonta</taxon>
        <taxon>Unionida</taxon>
        <taxon>Unionoidea</taxon>
        <taxon>Unionidae</taxon>
        <taxon>Ambleminae</taxon>
        <taxon>Lampsilini</taxon>
        <taxon>Potamilus</taxon>
    </lineage>
</organism>
<comment type="caution">
    <text evidence="4">The sequence shown here is derived from an EMBL/GenBank/DDBJ whole genome shotgun (WGS) entry which is preliminary data.</text>
</comment>
<keyword evidence="2" id="KW-0812">Transmembrane</keyword>
<evidence type="ECO:0000256" key="2">
    <source>
        <dbReference type="SAM" id="Phobius"/>
    </source>
</evidence>
<accession>A0AAE0TH32</accession>
<protein>
    <recommendedName>
        <fullName evidence="3">THD domain-containing protein</fullName>
    </recommendedName>
</protein>
<dbReference type="AlphaFoldDB" id="A0AAE0TH32"/>
<feature type="transmembrane region" description="Helical" evidence="2">
    <location>
        <begin position="33"/>
        <end position="55"/>
    </location>
</feature>
<dbReference type="Pfam" id="PF00229">
    <property type="entry name" value="TNF"/>
    <property type="match status" value="1"/>
</dbReference>
<evidence type="ECO:0000256" key="1">
    <source>
        <dbReference type="ARBA" id="ARBA00008670"/>
    </source>
</evidence>
<dbReference type="Proteomes" id="UP001195483">
    <property type="component" value="Unassembled WGS sequence"/>
</dbReference>
<keyword evidence="2" id="KW-0472">Membrane</keyword>
<keyword evidence="5" id="KW-1185">Reference proteome</keyword>
<reference evidence="4" key="3">
    <citation type="submission" date="2023-05" db="EMBL/GenBank/DDBJ databases">
        <authorList>
            <person name="Smith C.H."/>
        </authorList>
    </citation>
    <scope>NUCLEOTIDE SEQUENCE</scope>
    <source>
        <strain evidence="4">CHS0354</strain>
        <tissue evidence="4">Mantle</tissue>
    </source>
</reference>
<dbReference type="GO" id="GO:0005164">
    <property type="term" value="F:tumor necrosis factor receptor binding"/>
    <property type="evidence" value="ECO:0007669"/>
    <property type="project" value="InterPro"/>
</dbReference>
<reference evidence="4" key="1">
    <citation type="journal article" date="2021" name="Genome Biol. Evol.">
        <title>A High-Quality Reference Genome for a Parasitic Bivalve with Doubly Uniparental Inheritance (Bivalvia: Unionida).</title>
        <authorList>
            <person name="Smith C.H."/>
        </authorList>
    </citation>
    <scope>NUCLEOTIDE SEQUENCE</scope>
    <source>
        <strain evidence="4">CHS0354</strain>
    </source>
</reference>
<proteinExistence type="inferred from homology"/>
<feature type="domain" description="THD" evidence="3">
    <location>
        <begin position="125"/>
        <end position="208"/>
    </location>
</feature>
<name>A0AAE0TH32_9BIVA</name>
<keyword evidence="2" id="KW-1133">Transmembrane helix</keyword>
<dbReference type="EMBL" id="JAEAOA010001777">
    <property type="protein sequence ID" value="KAK3610282.1"/>
    <property type="molecule type" value="Genomic_DNA"/>
</dbReference>
<dbReference type="GO" id="GO:0006955">
    <property type="term" value="P:immune response"/>
    <property type="evidence" value="ECO:0007669"/>
    <property type="project" value="InterPro"/>
</dbReference>
<gene>
    <name evidence="4" type="ORF">CHS0354_029744</name>
</gene>
<evidence type="ECO:0000259" key="3">
    <source>
        <dbReference type="Pfam" id="PF00229"/>
    </source>
</evidence>
<reference evidence="4" key="2">
    <citation type="journal article" date="2021" name="Genome Biol. Evol.">
        <title>Developing a high-quality reference genome for a parasitic bivalve with doubly uniparental inheritance (Bivalvia: Unionida).</title>
        <authorList>
            <person name="Smith C.H."/>
        </authorList>
    </citation>
    <scope>NUCLEOTIDE SEQUENCE</scope>
    <source>
        <strain evidence="4">CHS0354</strain>
        <tissue evidence="4">Mantle</tissue>
    </source>
</reference>
<dbReference type="InterPro" id="IPR006052">
    <property type="entry name" value="TNF_dom"/>
</dbReference>
<evidence type="ECO:0000313" key="4">
    <source>
        <dbReference type="EMBL" id="KAK3610282.1"/>
    </source>
</evidence>
<sequence length="231" mass="26831">MNVTDIQRQESESDVFDVEKDDGKRYKMKRRNYCIYSIIIQSFVTVITVVLVMIIDRKLIPQWSPPLINSSAAETSTYQMSKTEFVALEDIQRENRGSAHLFYYPNKTCGDASYCVMWIDPDKLDSFVSEGIIFHRNNGSLQVKEPGIYQVYSKLTLKYNGISTEKQLIRDSYSTLQKNGKQLTIERFRFPLSGESTIQEQAWYHKILVLYQLQNSITLSHVQDNLDGYHV</sequence>
<dbReference type="SUPFAM" id="SSF49842">
    <property type="entry name" value="TNF-like"/>
    <property type="match status" value="1"/>
</dbReference>
<dbReference type="GO" id="GO:0016020">
    <property type="term" value="C:membrane"/>
    <property type="evidence" value="ECO:0007669"/>
    <property type="project" value="InterPro"/>
</dbReference>
<comment type="similarity">
    <text evidence="1">Belongs to the tumor necrosis factor family.</text>
</comment>
<dbReference type="InterPro" id="IPR008983">
    <property type="entry name" value="Tumour_necrosis_fac-like_dom"/>
</dbReference>